<evidence type="ECO:0000313" key="5">
    <source>
        <dbReference type="Proteomes" id="UP001367030"/>
    </source>
</evidence>
<dbReference type="Pfam" id="PF00419">
    <property type="entry name" value="Fimbrial"/>
    <property type="match status" value="1"/>
</dbReference>
<evidence type="ECO:0000256" key="2">
    <source>
        <dbReference type="SAM" id="SignalP"/>
    </source>
</evidence>
<dbReference type="InterPro" id="IPR050263">
    <property type="entry name" value="Bact_Fimbrial_Adh_Pro"/>
</dbReference>
<dbReference type="PANTHER" id="PTHR33420:SF3">
    <property type="entry name" value="FIMBRIAL SUBUNIT ELFA"/>
    <property type="match status" value="1"/>
</dbReference>
<feature type="domain" description="Fimbrial-type adhesion" evidence="3">
    <location>
        <begin position="29"/>
        <end position="177"/>
    </location>
</feature>
<gene>
    <name evidence="4" type="ORF">WKW79_15780</name>
</gene>
<evidence type="ECO:0000259" key="3">
    <source>
        <dbReference type="Pfam" id="PF00419"/>
    </source>
</evidence>
<dbReference type="Proteomes" id="UP001367030">
    <property type="component" value="Unassembled WGS sequence"/>
</dbReference>
<dbReference type="InterPro" id="IPR036937">
    <property type="entry name" value="Adhesion_dom_fimbrial_sf"/>
</dbReference>
<reference evidence="4 5" key="1">
    <citation type="submission" date="2024-03" db="EMBL/GenBank/DDBJ databases">
        <title>Novel species of the genus Variovorax.</title>
        <authorList>
            <person name="Liu Q."/>
            <person name="Xin Y.-H."/>
        </authorList>
    </citation>
    <scope>NUCLEOTIDE SEQUENCE [LARGE SCALE GENOMIC DNA]</scope>
    <source>
        <strain evidence="4 5">KACC 18901</strain>
    </source>
</reference>
<dbReference type="Gene3D" id="2.60.40.1090">
    <property type="entry name" value="Fimbrial-type adhesion domain"/>
    <property type="match status" value="1"/>
</dbReference>
<feature type="chain" id="PRO_5045845464" evidence="2">
    <location>
        <begin position="24"/>
        <end position="178"/>
    </location>
</feature>
<keyword evidence="5" id="KW-1185">Reference proteome</keyword>
<comment type="caution">
    <text evidence="4">The sequence shown here is derived from an EMBL/GenBank/DDBJ whole genome shotgun (WGS) entry which is preliminary data.</text>
</comment>
<evidence type="ECO:0000256" key="1">
    <source>
        <dbReference type="ARBA" id="ARBA00022729"/>
    </source>
</evidence>
<dbReference type="PANTHER" id="PTHR33420">
    <property type="entry name" value="FIMBRIAL SUBUNIT ELFA-RELATED"/>
    <property type="match status" value="1"/>
</dbReference>
<proteinExistence type="predicted"/>
<sequence>MRKTLLISVLGTTLALVAGTASAANGTVNFNGEVVASTCAVANADGTGAINVTLPKITASQLNGGEGKRAGQTLFTIDLADCVPASGQVGVRFVGNAAQLDQVRGLFKNTGSASNVEVGVWDQLDTQLRPAENTGGFTAIDTGTGAASIPLNAYYVSTGSAVGAGTVTSSGSFELEYK</sequence>
<protein>
    <submittedName>
        <fullName evidence="4">Fimbrial protein</fullName>
    </submittedName>
</protein>
<dbReference type="InterPro" id="IPR000259">
    <property type="entry name" value="Adhesion_dom_fimbrial"/>
</dbReference>
<name>A0ABU8XAA7_9BURK</name>
<keyword evidence="1 2" id="KW-0732">Signal</keyword>
<evidence type="ECO:0000313" key="4">
    <source>
        <dbReference type="EMBL" id="MEJ8856040.1"/>
    </source>
</evidence>
<dbReference type="InterPro" id="IPR008966">
    <property type="entry name" value="Adhesion_dom_sf"/>
</dbReference>
<feature type="signal peptide" evidence="2">
    <location>
        <begin position="1"/>
        <end position="23"/>
    </location>
</feature>
<dbReference type="SUPFAM" id="SSF49401">
    <property type="entry name" value="Bacterial adhesins"/>
    <property type="match status" value="1"/>
</dbReference>
<dbReference type="RefSeq" id="WP_340336120.1">
    <property type="nucleotide sequence ID" value="NZ_JBBKZS010000006.1"/>
</dbReference>
<dbReference type="EMBL" id="JBBKZS010000006">
    <property type="protein sequence ID" value="MEJ8856040.1"/>
    <property type="molecule type" value="Genomic_DNA"/>
</dbReference>
<organism evidence="4 5">
    <name type="scientific">Variovorax robiniae</name>
    <dbReference type="NCBI Taxonomy" id="1836199"/>
    <lineage>
        <taxon>Bacteria</taxon>
        <taxon>Pseudomonadati</taxon>
        <taxon>Pseudomonadota</taxon>
        <taxon>Betaproteobacteria</taxon>
        <taxon>Burkholderiales</taxon>
        <taxon>Comamonadaceae</taxon>
        <taxon>Variovorax</taxon>
    </lineage>
</organism>
<accession>A0ABU8XAA7</accession>